<evidence type="ECO:0000256" key="8">
    <source>
        <dbReference type="ARBA" id="ARBA00022729"/>
    </source>
</evidence>
<dbReference type="NCBIfam" id="TIGR00367">
    <property type="entry name" value="calcium/sodium antiporter"/>
    <property type="match status" value="1"/>
</dbReference>
<feature type="domain" description="EF-hand" evidence="18">
    <location>
        <begin position="300"/>
        <end position="335"/>
    </location>
</feature>
<dbReference type="Gene3D" id="1.20.1420.30">
    <property type="entry name" value="NCX, central ion-binding region"/>
    <property type="match status" value="2"/>
</dbReference>
<accession>A0A9W7EBS2</accession>
<evidence type="ECO:0000256" key="15">
    <source>
        <dbReference type="ARBA" id="ARBA00023136"/>
    </source>
</evidence>
<evidence type="ECO:0000256" key="10">
    <source>
        <dbReference type="ARBA" id="ARBA00022847"/>
    </source>
</evidence>
<dbReference type="PROSITE" id="PS50222">
    <property type="entry name" value="EF_HAND_2"/>
    <property type="match status" value="3"/>
</dbReference>
<feature type="transmembrane region" description="Helical" evidence="17">
    <location>
        <begin position="31"/>
        <end position="51"/>
    </location>
</feature>
<evidence type="ECO:0000256" key="12">
    <source>
        <dbReference type="ARBA" id="ARBA00022989"/>
    </source>
</evidence>
<evidence type="ECO:0000256" key="6">
    <source>
        <dbReference type="ARBA" id="ARBA00022568"/>
    </source>
</evidence>
<feature type="transmembrane region" description="Helical" evidence="17">
    <location>
        <begin position="579"/>
        <end position="597"/>
    </location>
</feature>
<evidence type="ECO:0000256" key="7">
    <source>
        <dbReference type="ARBA" id="ARBA00022692"/>
    </source>
</evidence>
<keyword evidence="5" id="KW-0633">Potassium transport</keyword>
<evidence type="ECO:0000256" key="3">
    <source>
        <dbReference type="ARBA" id="ARBA00022448"/>
    </source>
</evidence>
<feature type="transmembrane region" description="Helical" evidence="17">
    <location>
        <begin position="473"/>
        <end position="491"/>
    </location>
</feature>
<dbReference type="PANTHER" id="PTHR10846:SF73">
    <property type="entry name" value="SODIUM_CALCIUM EXCHANGER MEMBRANE REGION DOMAIN-CONTAINING PROTEIN"/>
    <property type="match status" value="1"/>
</dbReference>
<keyword evidence="3" id="KW-0813">Transport</keyword>
<keyword evidence="16" id="KW-0739">Sodium transport</keyword>
<evidence type="ECO:0000256" key="11">
    <source>
        <dbReference type="ARBA" id="ARBA00022958"/>
    </source>
</evidence>
<keyword evidence="14" id="KW-0406">Ion transport</keyword>
<dbReference type="GO" id="GO:0008273">
    <property type="term" value="F:calcium, potassium:sodium antiporter activity"/>
    <property type="evidence" value="ECO:0007669"/>
    <property type="project" value="TreeGrafter"/>
</dbReference>
<dbReference type="GO" id="GO:0005262">
    <property type="term" value="F:calcium channel activity"/>
    <property type="evidence" value="ECO:0007669"/>
    <property type="project" value="TreeGrafter"/>
</dbReference>
<feature type="transmembrane region" description="Helical" evidence="17">
    <location>
        <begin position="646"/>
        <end position="664"/>
    </location>
</feature>
<dbReference type="Pfam" id="PF01699">
    <property type="entry name" value="Na_Ca_ex"/>
    <property type="match status" value="2"/>
</dbReference>
<evidence type="ECO:0000256" key="4">
    <source>
        <dbReference type="ARBA" id="ARBA00022449"/>
    </source>
</evidence>
<evidence type="ECO:0000313" key="19">
    <source>
        <dbReference type="EMBL" id="GMH72260.1"/>
    </source>
</evidence>
<dbReference type="CDD" id="cd00051">
    <property type="entry name" value="EFh"/>
    <property type="match status" value="2"/>
</dbReference>
<dbReference type="GO" id="GO:0006874">
    <property type="term" value="P:intracellular calcium ion homeostasis"/>
    <property type="evidence" value="ECO:0007669"/>
    <property type="project" value="TreeGrafter"/>
</dbReference>
<feature type="transmembrane region" description="Helical" evidence="17">
    <location>
        <begin position="536"/>
        <end position="559"/>
    </location>
</feature>
<dbReference type="SUPFAM" id="SSF47473">
    <property type="entry name" value="EF-hand"/>
    <property type="match status" value="1"/>
</dbReference>
<proteinExistence type="inferred from homology"/>
<dbReference type="PANTHER" id="PTHR10846">
    <property type="entry name" value="SODIUM/POTASSIUM/CALCIUM EXCHANGER"/>
    <property type="match status" value="1"/>
</dbReference>
<keyword evidence="8" id="KW-0732">Signal</keyword>
<dbReference type="Pfam" id="PF13499">
    <property type="entry name" value="EF-hand_7"/>
    <property type="match status" value="2"/>
</dbReference>
<keyword evidence="12 17" id="KW-1133">Transmembrane helix</keyword>
<evidence type="ECO:0000256" key="1">
    <source>
        <dbReference type="ARBA" id="ARBA00004141"/>
    </source>
</evidence>
<dbReference type="PROSITE" id="PS00018">
    <property type="entry name" value="EF_HAND_1"/>
    <property type="match status" value="2"/>
</dbReference>
<organism evidence="19 20">
    <name type="scientific">Triparma laevis f. longispina</name>
    <dbReference type="NCBI Taxonomy" id="1714387"/>
    <lineage>
        <taxon>Eukaryota</taxon>
        <taxon>Sar</taxon>
        <taxon>Stramenopiles</taxon>
        <taxon>Ochrophyta</taxon>
        <taxon>Bolidophyceae</taxon>
        <taxon>Parmales</taxon>
        <taxon>Triparmaceae</taxon>
        <taxon>Triparma</taxon>
    </lineage>
</organism>
<dbReference type="OrthoDB" id="2127281at2759"/>
<keyword evidence="7 17" id="KW-0812">Transmembrane</keyword>
<dbReference type="Gene3D" id="1.10.238.10">
    <property type="entry name" value="EF-hand"/>
    <property type="match status" value="2"/>
</dbReference>
<dbReference type="InterPro" id="IPR044880">
    <property type="entry name" value="NCX_ion-bd_dom_sf"/>
</dbReference>
<dbReference type="InterPro" id="IPR011992">
    <property type="entry name" value="EF-hand-dom_pair"/>
</dbReference>
<sequence length="672" mass="74484">MSLKTLLPHAVSKDAVRRQRAGVRKKYEARAIFRSMAFMMLVVGYFVYATFLTGDDTGAVDQEAMQMQRHLTNSTGCDLSVAEPGWTLILYILGVLYMFVALAIVCDEFFVPALEEMSNEDHMNLSMDVAGATLMAAGGSAPELFTSMIGTFQESDVGFGTIVGSAVFNVLFVIGMCAMFSKEVLTLTWWPLFRDCSYYILGLFTLYAFFAFSSPGEIHWHEAVILFAEYFGYVLLMAYNQDLYIWLMKMSGKEIPEGKDANGDSNVSFTKPSTFRAGMLKLLMKDGSMADTAGVGIVSKLTGNVSEVFKQIDESGNGLIDSNELAKLFEMLECPVGDTELTTAMKELDENGDGQIDFSEFTKWYIRSETRIKAQTKTAFKKCDENDSGTIEKTELKKLLNSMGDKPTNSDIEEALKEMFQSGNPNEITFDEFDSWYSNSLFWTEHKKEADEAADVAEGVWTPFPANDGPIAILKWLIFVPLIGTLCLTVPDVRQPGKQKWCYVAFFLSICWIGVYSFFMVMWAEIIGNTLSIPTVVMGVTFLAAGTSVPDLLSSVIVARMGEGDMAVSSSIGSNIFDILVGLPFPWLVYIAYLHTGDHKIADDGSVRRYVLVGADGIDLDILILLLMLCAIVTIIHFSGWKMTKTLGGCMFGLYFGFVLQSVGRKLPFTMC</sequence>
<evidence type="ECO:0000256" key="13">
    <source>
        <dbReference type="ARBA" id="ARBA00023053"/>
    </source>
</evidence>
<dbReference type="GO" id="GO:0005509">
    <property type="term" value="F:calcium ion binding"/>
    <property type="evidence" value="ECO:0007669"/>
    <property type="project" value="InterPro"/>
</dbReference>
<dbReference type="InterPro" id="IPR004837">
    <property type="entry name" value="NaCa_Exmemb"/>
</dbReference>
<name>A0A9W7EBS2_9STRA</name>
<comment type="similarity">
    <text evidence="2">Belongs to the Ca(2+):cation antiporter (CaCA) (TC 2.A.19) family. SLC24A subfamily.</text>
</comment>
<dbReference type="InterPro" id="IPR004481">
    <property type="entry name" value="K/Na/Ca-exchanger"/>
</dbReference>
<keyword evidence="20" id="KW-1185">Reference proteome</keyword>
<feature type="transmembrane region" description="Helical" evidence="17">
    <location>
        <begin position="503"/>
        <end position="524"/>
    </location>
</feature>
<gene>
    <name evidence="19" type="ORF">TrLO_g4352</name>
</gene>
<evidence type="ECO:0000259" key="18">
    <source>
        <dbReference type="PROSITE" id="PS50222"/>
    </source>
</evidence>
<dbReference type="GO" id="GO:0015293">
    <property type="term" value="F:symporter activity"/>
    <property type="evidence" value="ECO:0007669"/>
    <property type="project" value="UniProtKB-KW"/>
</dbReference>
<feature type="domain" description="EF-hand" evidence="18">
    <location>
        <begin position="371"/>
        <end position="406"/>
    </location>
</feature>
<dbReference type="InterPro" id="IPR018247">
    <property type="entry name" value="EF_Hand_1_Ca_BS"/>
</dbReference>
<evidence type="ECO:0000313" key="20">
    <source>
        <dbReference type="Proteomes" id="UP001165122"/>
    </source>
</evidence>
<feature type="transmembrane region" description="Helical" evidence="17">
    <location>
        <begin position="618"/>
        <end position="640"/>
    </location>
</feature>
<dbReference type="Proteomes" id="UP001165122">
    <property type="component" value="Unassembled WGS sequence"/>
</dbReference>
<keyword evidence="15 17" id="KW-0472">Membrane</keyword>
<comment type="caution">
    <text evidence="19">The sequence shown here is derived from an EMBL/GenBank/DDBJ whole genome shotgun (WGS) entry which is preliminary data.</text>
</comment>
<evidence type="ECO:0000256" key="2">
    <source>
        <dbReference type="ARBA" id="ARBA00005364"/>
    </source>
</evidence>
<dbReference type="SMART" id="SM00054">
    <property type="entry name" value="EFh"/>
    <property type="match status" value="3"/>
</dbReference>
<evidence type="ECO:0000256" key="5">
    <source>
        <dbReference type="ARBA" id="ARBA00022538"/>
    </source>
</evidence>
<feature type="transmembrane region" description="Helical" evidence="17">
    <location>
        <begin position="88"/>
        <end position="111"/>
    </location>
</feature>
<keyword evidence="4" id="KW-0050">Antiport</keyword>
<keyword evidence="13" id="KW-0915">Sodium</keyword>
<evidence type="ECO:0000256" key="9">
    <source>
        <dbReference type="ARBA" id="ARBA00022837"/>
    </source>
</evidence>
<keyword evidence="6" id="KW-0109">Calcium transport</keyword>
<reference evidence="20" key="1">
    <citation type="journal article" date="2023" name="Commun. Biol.">
        <title>Genome analysis of Parmales, the sister group of diatoms, reveals the evolutionary specialization of diatoms from phago-mixotrophs to photoautotrophs.</title>
        <authorList>
            <person name="Ban H."/>
            <person name="Sato S."/>
            <person name="Yoshikawa S."/>
            <person name="Yamada K."/>
            <person name="Nakamura Y."/>
            <person name="Ichinomiya M."/>
            <person name="Sato N."/>
            <person name="Blanc-Mathieu R."/>
            <person name="Endo H."/>
            <person name="Kuwata A."/>
            <person name="Ogata H."/>
        </authorList>
    </citation>
    <scope>NUCLEOTIDE SEQUENCE [LARGE SCALE GENOMIC DNA]</scope>
    <source>
        <strain evidence="20">NIES 3700</strain>
    </source>
</reference>
<dbReference type="InterPro" id="IPR002048">
    <property type="entry name" value="EF_hand_dom"/>
</dbReference>
<evidence type="ECO:0000256" key="14">
    <source>
        <dbReference type="ARBA" id="ARBA00023065"/>
    </source>
</evidence>
<dbReference type="FunFam" id="1.20.1420.30:FF:000004">
    <property type="entry name" value="Sodium/potassium/calcium exchanger 2 isoform 1"/>
    <property type="match status" value="1"/>
</dbReference>
<feature type="transmembrane region" description="Helical" evidence="17">
    <location>
        <begin position="218"/>
        <end position="239"/>
    </location>
</feature>
<feature type="transmembrane region" description="Helical" evidence="17">
    <location>
        <begin position="192"/>
        <end position="212"/>
    </location>
</feature>
<keyword evidence="9" id="KW-0106">Calcium</keyword>
<comment type="subcellular location">
    <subcellularLocation>
        <location evidence="1">Membrane</location>
        <topology evidence="1">Multi-pass membrane protein</topology>
    </subcellularLocation>
</comment>
<dbReference type="AlphaFoldDB" id="A0A9W7EBS2"/>
<evidence type="ECO:0000256" key="16">
    <source>
        <dbReference type="ARBA" id="ARBA00023201"/>
    </source>
</evidence>
<evidence type="ECO:0000256" key="17">
    <source>
        <dbReference type="SAM" id="Phobius"/>
    </source>
</evidence>
<dbReference type="EMBL" id="BRXW01000651">
    <property type="protein sequence ID" value="GMH72260.1"/>
    <property type="molecule type" value="Genomic_DNA"/>
</dbReference>
<protein>
    <recommendedName>
        <fullName evidence="18">EF-hand domain-containing protein</fullName>
    </recommendedName>
</protein>
<feature type="domain" description="EF-hand" evidence="18">
    <location>
        <begin position="336"/>
        <end position="370"/>
    </location>
</feature>
<dbReference type="GO" id="GO:0005886">
    <property type="term" value="C:plasma membrane"/>
    <property type="evidence" value="ECO:0007669"/>
    <property type="project" value="TreeGrafter"/>
</dbReference>
<dbReference type="FunFam" id="1.20.1420.30:FF:000009">
    <property type="entry name" value="sodium/potassium/calcium exchanger 5 isoform X2"/>
    <property type="match status" value="1"/>
</dbReference>
<keyword evidence="10" id="KW-0769">Symport</keyword>
<feature type="transmembrane region" description="Helical" evidence="17">
    <location>
        <begin position="157"/>
        <end position="180"/>
    </location>
</feature>
<keyword evidence="11" id="KW-0630">Potassium</keyword>